<evidence type="ECO:0000256" key="1">
    <source>
        <dbReference type="ARBA" id="ARBA00005033"/>
    </source>
</evidence>
<dbReference type="Pfam" id="PF02548">
    <property type="entry name" value="Pantoate_transf"/>
    <property type="match status" value="1"/>
</dbReference>
<evidence type="ECO:0000256" key="5">
    <source>
        <dbReference type="ARBA" id="ARBA00022679"/>
    </source>
</evidence>
<comment type="function">
    <text evidence="6 7">Catalyzes the reversible reaction in which hydroxymethyl group from 5,10-methylenetetrahydrofolate is transferred onto alpha-ketoisovalerate to form ketopantoate.</text>
</comment>
<keyword evidence="7" id="KW-0963">Cytoplasm</keyword>
<evidence type="ECO:0000256" key="9">
    <source>
        <dbReference type="PIRSR" id="PIRSR000388-2"/>
    </source>
</evidence>
<evidence type="ECO:0000256" key="4">
    <source>
        <dbReference type="ARBA" id="ARBA00022655"/>
    </source>
</evidence>
<dbReference type="UniPathway" id="UPA00028">
    <property type="reaction ID" value="UER00003"/>
</dbReference>
<reference evidence="11 12" key="2">
    <citation type="journal article" date="2012" name="Stand. Genomic Sci.">
        <title>Complete genome sequence of the orange-red pigmented, radioresistant Deinococcus proteolyticus type strain (MRP(T)).</title>
        <authorList>
            <person name="Copeland A."/>
            <person name="Zeytun A."/>
            <person name="Yassawong M."/>
            <person name="Nolan M."/>
            <person name="Lucas S."/>
            <person name="Hammon N."/>
            <person name="Deshpande S."/>
            <person name="Cheng J.F."/>
            <person name="Han C."/>
            <person name="Tapia R."/>
            <person name="Goodwin L.A."/>
            <person name="Pitluck S."/>
            <person name="Mavromatis K."/>
            <person name="Liolios K."/>
            <person name="Pagani I."/>
            <person name="Ivanova N."/>
            <person name="Mikhailova N."/>
            <person name="Pati A."/>
            <person name="Chen A."/>
            <person name="Palaniappan K."/>
            <person name="Land M."/>
            <person name="Hauser L."/>
            <person name="Jeffries C.D."/>
            <person name="Brambilla E.M."/>
            <person name="Rohde M."/>
            <person name="Sikorski J."/>
            <person name="Pukall R."/>
            <person name="Goker M."/>
            <person name="Detter J.C."/>
            <person name="Woyke T."/>
            <person name="Bristow J."/>
            <person name="Eisen J.A."/>
            <person name="Markowitz V."/>
            <person name="Hugenholtz P."/>
            <person name="Kyrpides N.C."/>
            <person name="Klenk H.P."/>
            <person name="Lapidus A."/>
        </authorList>
    </citation>
    <scope>NUCLEOTIDE SEQUENCE [LARGE SCALE GENOMIC DNA]</scope>
    <source>
        <strain evidence="12">ATCC 35074 / DSM 20540 / JCM 6276 / NBRC 101906 / NCIMB 13154 / VKM Ac-1939 / CCM 2703 / MRP</strain>
    </source>
</reference>
<gene>
    <name evidence="7" type="primary">panB</name>
    <name evidence="11" type="ordered locus">Deipr_0309</name>
</gene>
<feature type="binding site" evidence="7 9">
    <location>
        <begin position="48"/>
        <end position="49"/>
    </location>
    <ligand>
        <name>3-methyl-2-oxobutanoate</name>
        <dbReference type="ChEBI" id="CHEBI:11851"/>
    </ligand>
</feature>
<dbReference type="GO" id="GO:0032259">
    <property type="term" value="P:methylation"/>
    <property type="evidence" value="ECO:0007669"/>
    <property type="project" value="UniProtKB-KW"/>
</dbReference>
<evidence type="ECO:0000256" key="6">
    <source>
        <dbReference type="ARBA" id="ARBA00056497"/>
    </source>
</evidence>
<keyword evidence="4 7" id="KW-0566">Pantothenate biosynthesis</keyword>
<evidence type="ECO:0000313" key="11">
    <source>
        <dbReference type="EMBL" id="ADY25482.1"/>
    </source>
</evidence>
<dbReference type="GO" id="GO:0008168">
    <property type="term" value="F:methyltransferase activity"/>
    <property type="evidence" value="ECO:0007669"/>
    <property type="project" value="UniProtKB-KW"/>
</dbReference>
<feature type="active site" description="Proton acceptor" evidence="7 8">
    <location>
        <position position="187"/>
    </location>
</feature>
<proteinExistence type="inferred from homology"/>
<dbReference type="SUPFAM" id="SSF51621">
    <property type="entry name" value="Phosphoenolpyruvate/pyruvate domain"/>
    <property type="match status" value="1"/>
</dbReference>
<dbReference type="RefSeq" id="WP_013614091.1">
    <property type="nucleotide sequence ID" value="NC_015161.1"/>
</dbReference>
<dbReference type="GO" id="GO:0015940">
    <property type="term" value="P:pantothenate biosynthetic process"/>
    <property type="evidence" value="ECO:0007669"/>
    <property type="project" value="UniProtKB-UniRule"/>
</dbReference>
<evidence type="ECO:0000256" key="7">
    <source>
        <dbReference type="HAMAP-Rule" id="MF_00156"/>
    </source>
</evidence>
<feature type="binding site" evidence="7 10">
    <location>
        <position position="48"/>
    </location>
    <ligand>
        <name>Mg(2+)</name>
        <dbReference type="ChEBI" id="CHEBI:18420"/>
    </ligand>
</feature>
<dbReference type="NCBIfam" id="NF001452">
    <property type="entry name" value="PRK00311.1"/>
    <property type="match status" value="1"/>
</dbReference>
<dbReference type="FunFam" id="3.20.20.60:FF:000003">
    <property type="entry name" value="3-methyl-2-oxobutanoate hydroxymethyltransferase"/>
    <property type="match status" value="1"/>
</dbReference>
<dbReference type="OrthoDB" id="9781789at2"/>
<evidence type="ECO:0000256" key="3">
    <source>
        <dbReference type="ARBA" id="ARBA00011424"/>
    </source>
</evidence>
<comment type="pathway">
    <text evidence="1 7">Cofactor biosynthesis; (R)-pantothenate biosynthesis; (R)-pantoate from 3-methyl-2-oxobutanoate: step 1/2.</text>
</comment>
<evidence type="ECO:0000256" key="2">
    <source>
        <dbReference type="ARBA" id="ARBA00008676"/>
    </source>
</evidence>
<comment type="similarity">
    <text evidence="2 7">Belongs to the PanB family.</text>
</comment>
<dbReference type="GO" id="GO:0005737">
    <property type="term" value="C:cytoplasm"/>
    <property type="evidence" value="ECO:0007669"/>
    <property type="project" value="UniProtKB-SubCell"/>
</dbReference>
<dbReference type="KEGG" id="dpt:Deipr_0309"/>
<keyword evidence="5 7" id="KW-0808">Transferase</keyword>
<dbReference type="STRING" id="693977.Deipr_0309"/>
<dbReference type="GO" id="GO:0000287">
    <property type="term" value="F:magnesium ion binding"/>
    <property type="evidence" value="ECO:0007669"/>
    <property type="project" value="TreeGrafter"/>
</dbReference>
<comment type="subcellular location">
    <subcellularLocation>
        <location evidence="7">Cytoplasm</location>
    </subcellularLocation>
</comment>
<dbReference type="EMBL" id="CP002536">
    <property type="protein sequence ID" value="ADY25482.1"/>
    <property type="molecule type" value="Genomic_DNA"/>
</dbReference>
<name>F0RJE1_DEIPM</name>
<dbReference type="InterPro" id="IPR003700">
    <property type="entry name" value="Pantoate_hydroxy_MeTrfase"/>
</dbReference>
<dbReference type="Proteomes" id="UP000007718">
    <property type="component" value="Chromosome"/>
</dbReference>
<dbReference type="HOGENOM" id="CLU_036645_1_0_0"/>
<feature type="binding site" evidence="7 9">
    <location>
        <position position="87"/>
    </location>
    <ligand>
        <name>3-methyl-2-oxobutanoate</name>
        <dbReference type="ChEBI" id="CHEBI:11851"/>
    </ligand>
</feature>
<keyword evidence="7 10" id="KW-0460">Magnesium</keyword>
<comment type="cofactor">
    <cofactor evidence="7 10">
        <name>Mg(2+)</name>
        <dbReference type="ChEBI" id="CHEBI:18420"/>
    </cofactor>
    <text evidence="7 10">Binds 1 Mg(2+) ion per subunit.</text>
</comment>
<keyword evidence="11" id="KW-0489">Methyltransferase</keyword>
<dbReference type="AlphaFoldDB" id="F0RJE1"/>
<dbReference type="GO" id="GO:0003864">
    <property type="term" value="F:3-methyl-2-oxobutanoate hydroxymethyltransferase activity"/>
    <property type="evidence" value="ECO:0007669"/>
    <property type="project" value="UniProtKB-UniRule"/>
</dbReference>
<dbReference type="InterPro" id="IPR040442">
    <property type="entry name" value="Pyrv_kinase-like_dom_sf"/>
</dbReference>
<dbReference type="HAMAP" id="MF_00156">
    <property type="entry name" value="PanB"/>
    <property type="match status" value="1"/>
</dbReference>
<protein>
    <recommendedName>
        <fullName evidence="7">3-methyl-2-oxobutanoate hydroxymethyltransferase</fullName>
        <ecNumber evidence="7">2.1.2.11</ecNumber>
    </recommendedName>
    <alternativeName>
        <fullName evidence="7">Ketopantoate hydroxymethyltransferase</fullName>
        <shortName evidence="7">KPHMT</shortName>
    </alternativeName>
</protein>
<dbReference type="PANTHER" id="PTHR20881">
    <property type="entry name" value="3-METHYL-2-OXOBUTANOATE HYDROXYMETHYLTRANSFERASE"/>
    <property type="match status" value="1"/>
</dbReference>
<reference evidence="12" key="1">
    <citation type="submission" date="2011-02" db="EMBL/GenBank/DDBJ databases">
        <title>The complete sequence of chromosome of Deinococcus proteolyticus DSM 20540.</title>
        <authorList>
            <consortium name="US DOE Joint Genome Institute (JGI-PGF)"/>
            <person name="Lucas S."/>
            <person name="Copeland A."/>
            <person name="Lapidus A."/>
            <person name="Bruce D."/>
            <person name="Goodwin L."/>
            <person name="Pitluck S."/>
            <person name="Kyrpides N."/>
            <person name="Mavromatis K."/>
            <person name="Pagani I."/>
            <person name="Ivanova N."/>
            <person name="Ovchinnikova G."/>
            <person name="Zeytun A."/>
            <person name="Detter J.C."/>
            <person name="Han C."/>
            <person name="Land M."/>
            <person name="Hauser L."/>
            <person name="Markowitz V."/>
            <person name="Cheng J.-F."/>
            <person name="Hugenholtz P."/>
            <person name="Woyke T."/>
            <person name="Wu D."/>
            <person name="Pukall R."/>
            <person name="Steenblock K."/>
            <person name="Brambilla E."/>
            <person name="Klenk H.-P."/>
            <person name="Eisen J.A."/>
        </authorList>
    </citation>
    <scope>NUCLEOTIDE SEQUENCE [LARGE SCALE GENOMIC DNA]</scope>
    <source>
        <strain evidence="12">ATCC 35074 / DSM 20540 / JCM 6276 / NBRC 101906 / NCIMB 13154 / VKM Ac-1939 / CCM 2703 / MRP</strain>
    </source>
</reference>
<evidence type="ECO:0000256" key="8">
    <source>
        <dbReference type="PIRSR" id="PIRSR000388-1"/>
    </source>
</evidence>
<comment type="subunit">
    <text evidence="3 7">Homodecamer; pentamer of dimers.</text>
</comment>
<keyword evidence="7 10" id="KW-0479">Metal-binding</keyword>
<dbReference type="Gene3D" id="3.20.20.60">
    <property type="entry name" value="Phosphoenolpyruvate-binding domains"/>
    <property type="match status" value="1"/>
</dbReference>
<comment type="catalytic activity">
    <reaction evidence="7">
        <text>(6R)-5,10-methylene-5,6,7,8-tetrahydrofolate + 3-methyl-2-oxobutanoate + H2O = 2-dehydropantoate + (6S)-5,6,7,8-tetrahydrofolate</text>
        <dbReference type="Rhea" id="RHEA:11824"/>
        <dbReference type="ChEBI" id="CHEBI:11561"/>
        <dbReference type="ChEBI" id="CHEBI:11851"/>
        <dbReference type="ChEBI" id="CHEBI:15377"/>
        <dbReference type="ChEBI" id="CHEBI:15636"/>
        <dbReference type="ChEBI" id="CHEBI:57453"/>
        <dbReference type="EC" id="2.1.2.11"/>
    </reaction>
</comment>
<keyword evidence="12" id="KW-1185">Reference proteome</keyword>
<dbReference type="EC" id="2.1.2.11" evidence="7"/>
<feature type="binding site" evidence="7 10">
    <location>
        <position position="119"/>
    </location>
    <ligand>
        <name>Mg(2+)</name>
        <dbReference type="ChEBI" id="CHEBI:18420"/>
    </ligand>
</feature>
<dbReference type="PIRSF" id="PIRSF000388">
    <property type="entry name" value="Pantoate_hydroxy_MeTrfase"/>
    <property type="match status" value="1"/>
</dbReference>
<feature type="binding site" evidence="7 9">
    <location>
        <position position="117"/>
    </location>
    <ligand>
        <name>3-methyl-2-oxobutanoate</name>
        <dbReference type="ChEBI" id="CHEBI:11851"/>
    </ligand>
</feature>
<dbReference type="InterPro" id="IPR015813">
    <property type="entry name" value="Pyrv/PenolPyrv_kinase-like_dom"/>
</dbReference>
<accession>F0RJE1</accession>
<organism evidence="11 12">
    <name type="scientific">Deinococcus proteolyticus (strain ATCC 35074 / DSM 20540 / JCM 6276 / NBRC 101906 / NCIMB 13154 / VKM Ac-1939 / CCM 2703 / MRP)</name>
    <dbReference type="NCBI Taxonomy" id="693977"/>
    <lineage>
        <taxon>Bacteria</taxon>
        <taxon>Thermotogati</taxon>
        <taxon>Deinococcota</taxon>
        <taxon>Deinococci</taxon>
        <taxon>Deinococcales</taxon>
        <taxon>Deinococcaceae</taxon>
        <taxon>Deinococcus</taxon>
    </lineage>
</organism>
<dbReference type="eggNOG" id="COG0413">
    <property type="taxonomic scope" value="Bacteria"/>
</dbReference>
<sequence length="280" mass="29437">MSDAPPRKKLSLPQLMSPAAPLVMVTAYDHAQARHAEGAGVDLILVGDSLGNVVLGYDSTAQVTLADMLHHARAVRRGAPQTFMVVDLPFGTYQLGTEEALRAAVQLVQEAGADAVKLEGAAPNDLACVRRISAAGIPVMGHVGLLPQTATAQGGLKVQGKDEASARRTLEGAAALQEAGAFSVVLEAIPAALAALITERIQIPTIGIGAGVECDGQVLVYHDILGVYEGPVMKMVRRYAEVGQISREALSRYAAEVRERSFPAEANSFGMTDGVLEKLY</sequence>
<evidence type="ECO:0000313" key="12">
    <source>
        <dbReference type="Proteomes" id="UP000007718"/>
    </source>
</evidence>
<dbReference type="NCBIfam" id="TIGR00222">
    <property type="entry name" value="panB"/>
    <property type="match status" value="1"/>
</dbReference>
<feature type="binding site" evidence="7 10">
    <location>
        <position position="87"/>
    </location>
    <ligand>
        <name>Mg(2+)</name>
        <dbReference type="ChEBI" id="CHEBI:18420"/>
    </ligand>
</feature>
<evidence type="ECO:0000256" key="10">
    <source>
        <dbReference type="PIRSR" id="PIRSR000388-3"/>
    </source>
</evidence>
<dbReference type="PANTHER" id="PTHR20881:SF0">
    <property type="entry name" value="3-METHYL-2-OXOBUTANOATE HYDROXYMETHYLTRANSFERASE"/>
    <property type="match status" value="1"/>
</dbReference>
<dbReference type="CDD" id="cd06557">
    <property type="entry name" value="KPHMT-like"/>
    <property type="match status" value="1"/>
</dbReference>